<sequence>MKFAIIRTGGKQYLVEESQEIIVDHLKLDKKSIIEFETLAQGDDDKTVIKLGTPTLKTKVKGEIVDNFKGDKINVARFKAKTRYRKVRGFRPMLSRVKIISV</sequence>
<accession>A0A1F7GZV1</accession>
<organism evidence="5 6">
    <name type="scientific">Candidatus Roizmanbacteria bacterium RIFCSPHIGHO2_02_FULL_37_24</name>
    <dbReference type="NCBI Taxonomy" id="1802037"/>
    <lineage>
        <taxon>Bacteria</taxon>
        <taxon>Candidatus Roizmaniibacteriota</taxon>
    </lineage>
</organism>
<dbReference type="GO" id="GO:1990904">
    <property type="term" value="C:ribonucleoprotein complex"/>
    <property type="evidence" value="ECO:0007669"/>
    <property type="project" value="UniProtKB-KW"/>
</dbReference>
<dbReference type="InterPro" id="IPR001787">
    <property type="entry name" value="Ribosomal_bL21"/>
</dbReference>
<comment type="function">
    <text evidence="4">This protein binds to 23S rRNA in the presence of protein L20.</text>
</comment>
<dbReference type="NCBIfam" id="TIGR00061">
    <property type="entry name" value="L21"/>
    <property type="match status" value="1"/>
</dbReference>
<evidence type="ECO:0000256" key="1">
    <source>
        <dbReference type="ARBA" id="ARBA00022980"/>
    </source>
</evidence>
<dbReference type="InterPro" id="IPR028909">
    <property type="entry name" value="bL21-like"/>
</dbReference>
<dbReference type="GO" id="GO:0005737">
    <property type="term" value="C:cytoplasm"/>
    <property type="evidence" value="ECO:0007669"/>
    <property type="project" value="UniProtKB-ARBA"/>
</dbReference>
<evidence type="ECO:0000313" key="6">
    <source>
        <dbReference type="Proteomes" id="UP000177159"/>
    </source>
</evidence>
<protein>
    <recommendedName>
        <fullName evidence="3 4">50S ribosomal protein L21</fullName>
    </recommendedName>
</protein>
<reference evidence="5 6" key="1">
    <citation type="journal article" date="2016" name="Nat. Commun.">
        <title>Thousands of microbial genomes shed light on interconnected biogeochemical processes in an aquifer system.</title>
        <authorList>
            <person name="Anantharaman K."/>
            <person name="Brown C.T."/>
            <person name="Hug L.A."/>
            <person name="Sharon I."/>
            <person name="Castelle C.J."/>
            <person name="Probst A.J."/>
            <person name="Thomas B.C."/>
            <person name="Singh A."/>
            <person name="Wilkins M.J."/>
            <person name="Karaoz U."/>
            <person name="Brodie E.L."/>
            <person name="Williams K.H."/>
            <person name="Hubbard S.S."/>
            <person name="Banfield J.F."/>
        </authorList>
    </citation>
    <scope>NUCLEOTIDE SEQUENCE [LARGE SCALE GENOMIC DNA]</scope>
</reference>
<dbReference type="GO" id="GO:0006412">
    <property type="term" value="P:translation"/>
    <property type="evidence" value="ECO:0007669"/>
    <property type="project" value="InterPro"/>
</dbReference>
<evidence type="ECO:0000256" key="3">
    <source>
        <dbReference type="ARBA" id="ARBA00035483"/>
    </source>
</evidence>
<dbReference type="GO" id="GO:0019843">
    <property type="term" value="F:rRNA binding"/>
    <property type="evidence" value="ECO:0007669"/>
    <property type="project" value="UniProtKB-KW"/>
</dbReference>
<evidence type="ECO:0000313" key="5">
    <source>
        <dbReference type="EMBL" id="OGK24438.1"/>
    </source>
</evidence>
<evidence type="ECO:0000256" key="2">
    <source>
        <dbReference type="ARBA" id="ARBA00023274"/>
    </source>
</evidence>
<proteinExistence type="inferred from homology"/>
<dbReference type="EMBL" id="MFZM01000007">
    <property type="protein sequence ID" value="OGK24438.1"/>
    <property type="molecule type" value="Genomic_DNA"/>
</dbReference>
<dbReference type="Proteomes" id="UP000177159">
    <property type="component" value="Unassembled WGS sequence"/>
</dbReference>
<dbReference type="SUPFAM" id="SSF141091">
    <property type="entry name" value="L21p-like"/>
    <property type="match status" value="1"/>
</dbReference>
<comment type="similarity">
    <text evidence="4">Belongs to the bacterial ribosomal protein bL21 family.</text>
</comment>
<comment type="caution">
    <text evidence="5">The sequence shown here is derived from an EMBL/GenBank/DDBJ whole genome shotgun (WGS) entry which is preliminary data.</text>
</comment>
<keyword evidence="4" id="KW-0694">RNA-binding</keyword>
<gene>
    <name evidence="5" type="ORF">A3C24_02025</name>
</gene>
<dbReference type="InterPro" id="IPR036164">
    <property type="entry name" value="bL21-like_sf"/>
</dbReference>
<dbReference type="GO" id="GO:0005840">
    <property type="term" value="C:ribosome"/>
    <property type="evidence" value="ECO:0007669"/>
    <property type="project" value="UniProtKB-KW"/>
</dbReference>
<dbReference type="Pfam" id="PF00829">
    <property type="entry name" value="Ribosomal_L21p"/>
    <property type="match status" value="1"/>
</dbReference>
<evidence type="ECO:0000256" key="4">
    <source>
        <dbReference type="RuleBase" id="RU000562"/>
    </source>
</evidence>
<dbReference type="AlphaFoldDB" id="A0A1F7GZV1"/>
<keyword evidence="1 4" id="KW-0689">Ribosomal protein</keyword>
<keyword evidence="2 4" id="KW-0687">Ribonucleoprotein</keyword>
<keyword evidence="4" id="KW-0699">rRNA-binding</keyword>
<dbReference type="GO" id="GO:0003735">
    <property type="term" value="F:structural constituent of ribosome"/>
    <property type="evidence" value="ECO:0007669"/>
    <property type="project" value="InterPro"/>
</dbReference>
<name>A0A1F7GZV1_9BACT</name>